<dbReference type="SUPFAM" id="SSF51621">
    <property type="entry name" value="Phosphoenolpyruvate/pyruvate domain"/>
    <property type="match status" value="1"/>
</dbReference>
<dbReference type="InterPro" id="IPR040442">
    <property type="entry name" value="Pyrv_kinase-like_dom_sf"/>
</dbReference>
<gene>
    <name evidence="5" type="primary">panB</name>
    <name evidence="6" type="ORF">ABID19_005916</name>
</gene>
<protein>
    <recommendedName>
        <fullName evidence="5">3-methyl-2-oxobutanoate hydroxymethyltransferase</fullName>
        <ecNumber evidence="5">2.1.2.11</ecNumber>
    </recommendedName>
    <alternativeName>
        <fullName evidence="5">Ketopantoate hydroxymethyltransferase</fullName>
        <shortName evidence="5">KPHMT</shortName>
    </alternativeName>
</protein>
<proteinExistence type="inferred from homology"/>
<organism evidence="6 7">
    <name type="scientific">Mesorhizobium robiniae</name>
    <dbReference type="NCBI Taxonomy" id="559315"/>
    <lineage>
        <taxon>Bacteria</taxon>
        <taxon>Pseudomonadati</taxon>
        <taxon>Pseudomonadota</taxon>
        <taxon>Alphaproteobacteria</taxon>
        <taxon>Hyphomicrobiales</taxon>
        <taxon>Phyllobacteriaceae</taxon>
        <taxon>Mesorhizobium</taxon>
    </lineage>
</organism>
<comment type="cofactor">
    <cofactor evidence="5">
        <name>Mg(2+)</name>
        <dbReference type="ChEBI" id="CHEBI:18420"/>
    </cofactor>
    <text evidence="5">Binds 1 Mg(2+) ion per subunit.</text>
</comment>
<dbReference type="HAMAP" id="MF_00156">
    <property type="entry name" value="PanB"/>
    <property type="match status" value="1"/>
</dbReference>
<dbReference type="PANTHER" id="PTHR20881">
    <property type="entry name" value="3-METHYL-2-OXOBUTANOATE HYDROXYMETHYLTRANSFERASE"/>
    <property type="match status" value="1"/>
</dbReference>
<keyword evidence="4 5" id="KW-0808">Transferase</keyword>
<evidence type="ECO:0000256" key="2">
    <source>
        <dbReference type="ARBA" id="ARBA00011424"/>
    </source>
</evidence>
<evidence type="ECO:0000256" key="3">
    <source>
        <dbReference type="ARBA" id="ARBA00022655"/>
    </source>
</evidence>
<name>A0ABV2GX27_9HYPH</name>
<dbReference type="CDD" id="cd06557">
    <property type="entry name" value="KPHMT-like"/>
    <property type="match status" value="1"/>
</dbReference>
<feature type="binding site" evidence="5">
    <location>
        <position position="88"/>
    </location>
    <ligand>
        <name>3-methyl-2-oxobutanoate</name>
        <dbReference type="ChEBI" id="CHEBI:11851"/>
    </ligand>
</feature>
<keyword evidence="5" id="KW-0460">Magnesium</keyword>
<dbReference type="Pfam" id="PF02548">
    <property type="entry name" value="Pantoate_transf"/>
    <property type="match status" value="1"/>
</dbReference>
<dbReference type="InterPro" id="IPR015813">
    <property type="entry name" value="Pyrv/PenolPyrv_kinase-like_dom"/>
</dbReference>
<comment type="pathway">
    <text evidence="5">Cofactor biosynthesis; (R)-pantothenate biosynthesis; (R)-pantoate from 3-methyl-2-oxobutanoate: step 1/2.</text>
</comment>
<feature type="binding site" evidence="5">
    <location>
        <position position="49"/>
    </location>
    <ligand>
        <name>Mg(2+)</name>
        <dbReference type="ChEBI" id="CHEBI:18420"/>
    </ligand>
</feature>
<sequence>MSAVGDTKAITPPDIRFRKGQAPLVCLTAYTAPIAKLVDRHCDIVLVGDSVGMVLHGLSSTLGVTLDMMIMHGQAVRRGLKRALLVVDLPFGSYEEGPEQAFRNAARLMGEAGCAAVKIEGGENMAATIRFLTARGVPVMAHIGLTPQAVNTLGGYRLQGRGDDADRIRRDAASVTDAGAFSVVLEKVPEPLARRITAEIAIPTIGIGASPACDGQILVVDDLLGMFTDFRPKFVKRYAELGAGAEAAIAAYAADVRERRFPSAEHVYATASKAGEVA</sequence>
<keyword evidence="5" id="KW-0963">Cytoplasm</keyword>
<feature type="binding site" evidence="5">
    <location>
        <position position="88"/>
    </location>
    <ligand>
        <name>Mg(2+)</name>
        <dbReference type="ChEBI" id="CHEBI:18420"/>
    </ligand>
</feature>
<keyword evidence="3 5" id="KW-0566">Pantothenate biosynthesis</keyword>
<evidence type="ECO:0000256" key="4">
    <source>
        <dbReference type="ARBA" id="ARBA00022679"/>
    </source>
</evidence>
<dbReference type="EMBL" id="JBEPMC010000013">
    <property type="protein sequence ID" value="MET3582854.1"/>
    <property type="molecule type" value="Genomic_DNA"/>
</dbReference>
<dbReference type="PANTHER" id="PTHR20881:SF0">
    <property type="entry name" value="3-METHYL-2-OXOBUTANOATE HYDROXYMETHYLTRANSFERASE"/>
    <property type="match status" value="1"/>
</dbReference>
<dbReference type="PIRSF" id="PIRSF000388">
    <property type="entry name" value="Pantoate_hydroxy_MeTrfase"/>
    <property type="match status" value="1"/>
</dbReference>
<dbReference type="InterPro" id="IPR003700">
    <property type="entry name" value="Pantoate_hydroxy_MeTrfase"/>
</dbReference>
<reference evidence="6 7" key="1">
    <citation type="submission" date="2024-06" db="EMBL/GenBank/DDBJ databases">
        <title>Genomic Encyclopedia of Type Strains, Phase IV (KMG-IV): sequencing the most valuable type-strain genomes for metagenomic binning, comparative biology and taxonomic classification.</title>
        <authorList>
            <person name="Goeker M."/>
        </authorList>
    </citation>
    <scope>NUCLEOTIDE SEQUENCE [LARGE SCALE GENOMIC DNA]</scope>
    <source>
        <strain evidence="6 7">DSM 100022</strain>
    </source>
</reference>
<feature type="binding site" evidence="5">
    <location>
        <begin position="49"/>
        <end position="50"/>
    </location>
    <ligand>
        <name>3-methyl-2-oxobutanoate</name>
        <dbReference type="ChEBI" id="CHEBI:11851"/>
    </ligand>
</feature>
<keyword evidence="7" id="KW-1185">Reference proteome</keyword>
<evidence type="ECO:0000313" key="6">
    <source>
        <dbReference type="EMBL" id="MET3582854.1"/>
    </source>
</evidence>
<dbReference type="RefSeq" id="WP_006205540.1">
    <property type="nucleotide sequence ID" value="NZ_JBEPMC010000013.1"/>
</dbReference>
<comment type="similarity">
    <text evidence="1 5">Belongs to the PanB family.</text>
</comment>
<dbReference type="NCBIfam" id="NF001452">
    <property type="entry name" value="PRK00311.1"/>
    <property type="match status" value="1"/>
</dbReference>
<comment type="catalytic activity">
    <reaction evidence="5">
        <text>(6R)-5,10-methylene-5,6,7,8-tetrahydrofolate + 3-methyl-2-oxobutanoate + H2O = 2-dehydropantoate + (6S)-5,6,7,8-tetrahydrofolate</text>
        <dbReference type="Rhea" id="RHEA:11824"/>
        <dbReference type="ChEBI" id="CHEBI:11561"/>
        <dbReference type="ChEBI" id="CHEBI:11851"/>
        <dbReference type="ChEBI" id="CHEBI:15377"/>
        <dbReference type="ChEBI" id="CHEBI:15636"/>
        <dbReference type="ChEBI" id="CHEBI:57453"/>
        <dbReference type="EC" id="2.1.2.11"/>
    </reaction>
</comment>
<comment type="caution">
    <text evidence="6">The sequence shown here is derived from an EMBL/GenBank/DDBJ whole genome shotgun (WGS) entry which is preliminary data.</text>
</comment>
<feature type="binding site" evidence="5">
    <location>
        <position position="118"/>
    </location>
    <ligand>
        <name>3-methyl-2-oxobutanoate</name>
        <dbReference type="ChEBI" id="CHEBI:11851"/>
    </ligand>
</feature>
<evidence type="ECO:0000256" key="5">
    <source>
        <dbReference type="HAMAP-Rule" id="MF_00156"/>
    </source>
</evidence>
<feature type="active site" description="Proton acceptor" evidence="5">
    <location>
        <position position="186"/>
    </location>
</feature>
<dbReference type="EC" id="2.1.2.11" evidence="5"/>
<dbReference type="Proteomes" id="UP001549204">
    <property type="component" value="Unassembled WGS sequence"/>
</dbReference>
<keyword evidence="5" id="KW-0479">Metal-binding</keyword>
<dbReference type="GO" id="GO:0003864">
    <property type="term" value="F:3-methyl-2-oxobutanoate hydroxymethyltransferase activity"/>
    <property type="evidence" value="ECO:0007669"/>
    <property type="project" value="UniProtKB-EC"/>
</dbReference>
<comment type="subunit">
    <text evidence="2 5">Homodecamer; pentamer of dimers.</text>
</comment>
<dbReference type="NCBIfam" id="TIGR00222">
    <property type="entry name" value="panB"/>
    <property type="match status" value="1"/>
</dbReference>
<dbReference type="Gene3D" id="3.20.20.60">
    <property type="entry name" value="Phosphoenolpyruvate-binding domains"/>
    <property type="match status" value="1"/>
</dbReference>
<evidence type="ECO:0000313" key="7">
    <source>
        <dbReference type="Proteomes" id="UP001549204"/>
    </source>
</evidence>
<comment type="function">
    <text evidence="5">Catalyzes the reversible reaction in which hydroxymethyl group from 5,10-methylenetetrahydrofolate is transferred onto alpha-ketoisovalerate to form ketopantoate.</text>
</comment>
<feature type="binding site" evidence="5">
    <location>
        <position position="120"/>
    </location>
    <ligand>
        <name>Mg(2+)</name>
        <dbReference type="ChEBI" id="CHEBI:18420"/>
    </ligand>
</feature>
<evidence type="ECO:0000256" key="1">
    <source>
        <dbReference type="ARBA" id="ARBA00008676"/>
    </source>
</evidence>
<comment type="subcellular location">
    <subcellularLocation>
        <location evidence="5">Cytoplasm</location>
    </subcellularLocation>
</comment>
<accession>A0ABV2GX27</accession>